<dbReference type="Proteomes" id="UP000830167">
    <property type="component" value="Chromosome"/>
</dbReference>
<dbReference type="Gene3D" id="3.90.1200.10">
    <property type="match status" value="1"/>
</dbReference>
<sequence>MSTFLLRKHLIRNYSIRPGSIEGIGTIYKPVAVYRVSAGKKTYCVKPFANTGKKLRLLIRGLRFLHAKRYRHAPVLYLTRSGAYYFRMNQTIYYVSDWYTGAACNFQTYRHIHKVVSAIAKLHAITRQFPARYPVYRGQSKEYLQTVIKRHHQFLKDLSFLKQTHPTASLTKQLLAHRDAFVKDGETATGILATYLSSRLYQKHECLCHNDLTRFNCLLDDKGIVRLIDFDNCIIGNSLHDLSLLLANTLDWSWHKMRYGIEVYGRKLAWSGESLHTLYACLLLPREVWYVASAYVRLLKKHQQEPDDSLQQSLDLAIANLPRKQRCLTRLLAYQKQTYQT</sequence>
<evidence type="ECO:0000313" key="2">
    <source>
        <dbReference type="EMBL" id="UOF92674.1"/>
    </source>
</evidence>
<dbReference type="InterPro" id="IPR002575">
    <property type="entry name" value="Aminoglycoside_PTrfase"/>
</dbReference>
<name>A0ABY4CRR6_9BACL</name>
<proteinExistence type="predicted"/>
<protein>
    <submittedName>
        <fullName evidence="2">Phosphotransferase</fullName>
    </submittedName>
</protein>
<dbReference type="SUPFAM" id="SSF56112">
    <property type="entry name" value="Protein kinase-like (PK-like)"/>
    <property type="match status" value="1"/>
</dbReference>
<dbReference type="PANTHER" id="PTHR39179">
    <property type="entry name" value="SPORE COAT PROTEIN I"/>
    <property type="match status" value="1"/>
</dbReference>
<keyword evidence="3" id="KW-1185">Reference proteome</keyword>
<accession>A0ABY4CRR6</accession>
<organism evidence="2 3">
    <name type="scientific">Fodinisporobacter ferrooxydans</name>
    <dbReference type="NCBI Taxonomy" id="2901836"/>
    <lineage>
        <taxon>Bacteria</taxon>
        <taxon>Bacillati</taxon>
        <taxon>Bacillota</taxon>
        <taxon>Bacilli</taxon>
        <taxon>Bacillales</taxon>
        <taxon>Alicyclobacillaceae</taxon>
        <taxon>Fodinisporobacter</taxon>
    </lineage>
</organism>
<reference evidence="2" key="1">
    <citation type="submission" date="2021-12" db="EMBL/GenBank/DDBJ databases">
        <title>Alicyclobacillaceae gen. nov., sp. nov., isolated from chalcocite enrichment system.</title>
        <authorList>
            <person name="Jiang Z."/>
        </authorList>
    </citation>
    <scope>NUCLEOTIDE SEQUENCE</scope>
    <source>
        <strain evidence="2">MYW30-H2</strain>
    </source>
</reference>
<dbReference type="InterPro" id="IPR047175">
    <property type="entry name" value="CotS-like"/>
</dbReference>
<dbReference type="Pfam" id="PF01636">
    <property type="entry name" value="APH"/>
    <property type="match status" value="1"/>
</dbReference>
<feature type="domain" description="Aminoglycoside phosphotransferase" evidence="1">
    <location>
        <begin position="34"/>
        <end position="252"/>
    </location>
</feature>
<evidence type="ECO:0000313" key="3">
    <source>
        <dbReference type="Proteomes" id="UP000830167"/>
    </source>
</evidence>
<dbReference type="RefSeq" id="WP_347439345.1">
    <property type="nucleotide sequence ID" value="NZ_CP089291.1"/>
</dbReference>
<dbReference type="PANTHER" id="PTHR39179:SF3">
    <property type="entry name" value="COTS-RELATED PROTEIN"/>
    <property type="match status" value="1"/>
</dbReference>
<dbReference type="InterPro" id="IPR011009">
    <property type="entry name" value="Kinase-like_dom_sf"/>
</dbReference>
<dbReference type="EMBL" id="CP089291">
    <property type="protein sequence ID" value="UOF92674.1"/>
    <property type="molecule type" value="Genomic_DNA"/>
</dbReference>
<gene>
    <name evidence="2" type="ORF">LSG31_11205</name>
</gene>
<dbReference type="Gene3D" id="3.30.200.20">
    <property type="entry name" value="Phosphorylase Kinase, domain 1"/>
    <property type="match status" value="1"/>
</dbReference>
<evidence type="ECO:0000259" key="1">
    <source>
        <dbReference type="Pfam" id="PF01636"/>
    </source>
</evidence>